<evidence type="ECO:0000313" key="11">
    <source>
        <dbReference type="Proteomes" id="UP000693972"/>
    </source>
</evidence>
<evidence type="ECO:0000259" key="8">
    <source>
        <dbReference type="Pfam" id="PF08335"/>
    </source>
</evidence>
<dbReference type="SUPFAM" id="SSF81593">
    <property type="entry name" value="Nucleotidyltransferase substrate binding subunit/domain"/>
    <property type="match status" value="2"/>
</dbReference>
<keyword evidence="4" id="KW-0067">ATP-binding</keyword>
<dbReference type="InterPro" id="IPR043519">
    <property type="entry name" value="NT_sf"/>
</dbReference>
<dbReference type="GO" id="GO:0000820">
    <property type="term" value="P:regulation of glutamine family amino acid metabolic process"/>
    <property type="evidence" value="ECO:0007669"/>
    <property type="project" value="TreeGrafter"/>
</dbReference>
<keyword evidence="6" id="KW-0511">Multifunctional enzyme</keyword>
<evidence type="ECO:0000256" key="6">
    <source>
        <dbReference type="ARBA" id="ARBA00023268"/>
    </source>
</evidence>
<feature type="domain" description="Glutamate-ammonia ligase adenylyltransferase repeated" evidence="7">
    <location>
        <begin position="528"/>
        <end position="767"/>
    </location>
</feature>
<dbReference type="EMBL" id="CP078073">
    <property type="protein sequence ID" value="QXL89048.1"/>
    <property type="molecule type" value="Genomic_DNA"/>
</dbReference>
<dbReference type="GO" id="GO:0005524">
    <property type="term" value="F:ATP binding"/>
    <property type="evidence" value="ECO:0007669"/>
    <property type="project" value="UniProtKB-KW"/>
</dbReference>
<dbReference type="InterPro" id="IPR023057">
    <property type="entry name" value="GlnE"/>
</dbReference>
<keyword evidence="9" id="KW-0413">Isomerase</keyword>
<dbReference type="EMBL" id="JAIMBW010000001">
    <property type="protein sequence ID" value="MBY4892297.1"/>
    <property type="molecule type" value="Genomic_DNA"/>
</dbReference>
<evidence type="ECO:0000256" key="4">
    <source>
        <dbReference type="ARBA" id="ARBA00022840"/>
    </source>
</evidence>
<dbReference type="Gene3D" id="3.30.460.10">
    <property type="entry name" value="Beta Polymerase, domain 2"/>
    <property type="match status" value="2"/>
</dbReference>
<dbReference type="CDD" id="cd05401">
    <property type="entry name" value="NT_GlnE_GlnD_like"/>
    <property type="match status" value="1"/>
</dbReference>
<evidence type="ECO:0000259" key="7">
    <source>
        <dbReference type="Pfam" id="PF03710"/>
    </source>
</evidence>
<keyword evidence="1" id="KW-0808">Transferase</keyword>
<keyword evidence="11" id="KW-1185">Reference proteome</keyword>
<name>A0A975YH11_9RHOB</name>
<sequence>MPFANRITRTPLPHVPERGAEALEHLHGLSPELADVIRGAAGSSPFFSELFRKEGHWLSHAVDDEPEEVIAALIAETGTLTKDTIDTGLRQLKRRAALIVGLADLAGVWGLTTVTQAWTDFADACVAAALAVHVAAAARRGKIPGQTEEDALRDGAGMVALAMGKMGAGELNYSSDIDLICLFDETRFDGPAEEMEARAGFIKATRAMAATLNDPSKDGYVFRTDLRLRPDASVTPVCISMAAAERYYEGEGRTWERSAYIKARAAAGDVAAGEKFLTALTPFVWRKHLDFAAVSETMDMRQRIRDHKGLHGLALEGRNLKLGHGGIREIEFFAQTRQLVAGGRDPSLRQPRTVKALAALARADWITRDVASALADHYAALREAEHRLQMIDDAQTHSLPKTPEGFDRLARLSGEGDTARYRAALEARLQAVAELTQDLYASKSSTTAAPALSEAARDIVARWPGYPALRSERGQAIFERLKPDLLNRFTAAARPDEALANFDGFLRGLPAGVQIFSLFDANPSLVDLLVDICATAPGLAAYLSRHSRVLDAVLDGQFFADWPGAKGLTEDLADTLAALDYEAQLDAARRWQKEWHFRVGVHMLRGLIDAQDAAHQYSDIGEAVVAGLWPCVCADIARRHGPAPGRGGVVLAMGSLGVREMTATSDLDLIVIFDAQGVEMTEGRRPLDPRGWFAKATKAMITALSAPTAEGKLYDVDMRLRPSGGQGPVATALSSFERYQREEAWVWEHMALTRARIVAGDAGLARDVEAVRCSVIEGRKGDASILPEAAEMRARLQGAGRAGSTWAVRNGAGGLQDIALLAQALALKAGCVREGTLTQIDAAQAEGLIGGADAQTLRQAYGLFQLISQGGRLLSEAPLDIDTGGEGGRRFLQRMADVPSTEALVTRLDQSRAAAADIVGKFMPVTEGHHG</sequence>
<keyword evidence="2 10" id="KW-0548">Nucleotidyltransferase</keyword>
<evidence type="ECO:0000256" key="2">
    <source>
        <dbReference type="ARBA" id="ARBA00022695"/>
    </source>
</evidence>
<reference evidence="10 11" key="1">
    <citation type="submission" date="2021-07" db="EMBL/GenBank/DDBJ databases">
        <title>Karlodiniumbacter phycospheric gen. nov., sp. nov., a phycosphere bacterium isolated from karlodinium veneficum.</title>
        <authorList>
            <person name="Peng Y."/>
            <person name="Jiang L."/>
            <person name="Lee J."/>
        </authorList>
    </citation>
    <scope>NUCLEOTIDE SEQUENCE</scope>
    <source>
        <strain evidence="10 11">N5</strain>
    </source>
</reference>
<dbReference type="InterPro" id="IPR005190">
    <property type="entry name" value="GlnE_rpt_dom"/>
</dbReference>
<dbReference type="Pfam" id="PF08335">
    <property type="entry name" value="GlnD_UR_UTase"/>
    <property type="match status" value="1"/>
</dbReference>
<dbReference type="PANTHER" id="PTHR30621:SF0">
    <property type="entry name" value="BIFUNCTIONAL GLUTAMINE SYNTHETASE ADENYLYLTRANSFERASE_ADENYLYL-REMOVING ENZYME"/>
    <property type="match status" value="1"/>
</dbReference>
<evidence type="ECO:0000256" key="3">
    <source>
        <dbReference type="ARBA" id="ARBA00022741"/>
    </source>
</evidence>
<dbReference type="SUPFAM" id="SSF81301">
    <property type="entry name" value="Nucleotidyltransferase"/>
    <property type="match status" value="2"/>
</dbReference>
<feature type="domain" description="Glutamate-ammonia ligase adenylyltransferase repeated" evidence="7">
    <location>
        <begin position="40"/>
        <end position="278"/>
    </location>
</feature>
<dbReference type="InterPro" id="IPR013546">
    <property type="entry name" value="PII_UdlTrfase/GS_AdlTrfase"/>
</dbReference>
<organism evidence="10">
    <name type="scientific">Gymnodinialimonas phycosphaerae</name>
    <dbReference type="NCBI Taxonomy" id="2841589"/>
    <lineage>
        <taxon>Bacteria</taxon>
        <taxon>Pseudomonadati</taxon>
        <taxon>Pseudomonadota</taxon>
        <taxon>Alphaproteobacteria</taxon>
        <taxon>Rhodobacterales</taxon>
        <taxon>Paracoccaceae</taxon>
        <taxon>Gymnodinialimonas</taxon>
    </lineage>
</organism>
<dbReference type="Pfam" id="PF03710">
    <property type="entry name" value="GlnE"/>
    <property type="match status" value="2"/>
</dbReference>
<evidence type="ECO:0000256" key="5">
    <source>
        <dbReference type="ARBA" id="ARBA00022842"/>
    </source>
</evidence>
<dbReference type="GO" id="GO:0005829">
    <property type="term" value="C:cytosol"/>
    <property type="evidence" value="ECO:0007669"/>
    <property type="project" value="TreeGrafter"/>
</dbReference>
<evidence type="ECO:0000313" key="9">
    <source>
        <dbReference type="EMBL" id="MBY4892297.1"/>
    </source>
</evidence>
<dbReference type="RefSeq" id="WP_257892100.1">
    <property type="nucleotide sequence ID" value="NZ_JAIMBW010000001.1"/>
</dbReference>
<protein>
    <submittedName>
        <fullName evidence="10">Glutamine-synthetase adenylyltransferase</fullName>
    </submittedName>
</protein>
<proteinExistence type="predicted"/>
<keyword evidence="3" id="KW-0547">Nucleotide-binding</keyword>
<evidence type="ECO:0000256" key="1">
    <source>
        <dbReference type="ARBA" id="ARBA00022679"/>
    </source>
</evidence>
<keyword evidence="5" id="KW-0460">Magnesium</keyword>
<feature type="domain" description="PII-uridylyltransferase/Glutamine-synthetase adenylyltransferase" evidence="8">
    <location>
        <begin position="300"/>
        <end position="438"/>
    </location>
</feature>
<dbReference type="GO" id="GO:0008882">
    <property type="term" value="F:[glutamate-ammonia-ligase] adenylyltransferase activity"/>
    <property type="evidence" value="ECO:0007669"/>
    <property type="project" value="InterPro"/>
</dbReference>
<dbReference type="Gene3D" id="1.20.120.330">
    <property type="entry name" value="Nucleotidyltransferases domain 2"/>
    <property type="match status" value="2"/>
</dbReference>
<dbReference type="AlphaFoldDB" id="A0A975YH11"/>
<gene>
    <name evidence="9" type="ORF">KUL25_05910</name>
    <name evidence="10" type="ORF">KUL25_05915</name>
</gene>
<dbReference type="GO" id="GO:0016853">
    <property type="term" value="F:isomerase activity"/>
    <property type="evidence" value="ECO:0007669"/>
    <property type="project" value="UniProtKB-KW"/>
</dbReference>
<accession>A0A975YH11</accession>
<dbReference type="Proteomes" id="UP000693972">
    <property type="component" value="Unassembled WGS sequence"/>
</dbReference>
<dbReference type="PANTHER" id="PTHR30621">
    <property type="entry name" value="GLUTAMINE SYNTHETASE ADENYLYLTRANSFERASE"/>
    <property type="match status" value="1"/>
</dbReference>
<evidence type="ECO:0000313" key="10">
    <source>
        <dbReference type="EMBL" id="QXL89048.1"/>
    </source>
</evidence>